<organism evidence="2 3">
    <name type="scientific">Caerostris extrusa</name>
    <name type="common">Bark spider</name>
    <name type="synonym">Caerostris bankana</name>
    <dbReference type="NCBI Taxonomy" id="172846"/>
    <lineage>
        <taxon>Eukaryota</taxon>
        <taxon>Metazoa</taxon>
        <taxon>Ecdysozoa</taxon>
        <taxon>Arthropoda</taxon>
        <taxon>Chelicerata</taxon>
        <taxon>Arachnida</taxon>
        <taxon>Araneae</taxon>
        <taxon>Araneomorphae</taxon>
        <taxon>Entelegynae</taxon>
        <taxon>Araneoidea</taxon>
        <taxon>Araneidae</taxon>
        <taxon>Caerostris</taxon>
    </lineage>
</organism>
<accession>A0AAV4UI26</accession>
<evidence type="ECO:0000313" key="2">
    <source>
        <dbReference type="EMBL" id="GIY57491.1"/>
    </source>
</evidence>
<feature type="region of interest" description="Disordered" evidence="1">
    <location>
        <begin position="44"/>
        <end position="82"/>
    </location>
</feature>
<name>A0AAV4UI26_CAEEX</name>
<evidence type="ECO:0000256" key="1">
    <source>
        <dbReference type="SAM" id="MobiDB-lite"/>
    </source>
</evidence>
<keyword evidence="3" id="KW-1185">Reference proteome</keyword>
<evidence type="ECO:0000313" key="3">
    <source>
        <dbReference type="Proteomes" id="UP001054945"/>
    </source>
</evidence>
<feature type="compositionally biased region" description="Polar residues" evidence="1">
    <location>
        <begin position="71"/>
        <end position="82"/>
    </location>
</feature>
<dbReference type="Proteomes" id="UP001054945">
    <property type="component" value="Unassembled WGS sequence"/>
</dbReference>
<reference evidence="2 3" key="1">
    <citation type="submission" date="2021-06" db="EMBL/GenBank/DDBJ databases">
        <title>Caerostris extrusa draft genome.</title>
        <authorList>
            <person name="Kono N."/>
            <person name="Arakawa K."/>
        </authorList>
    </citation>
    <scope>NUCLEOTIDE SEQUENCE [LARGE SCALE GENOMIC DNA]</scope>
</reference>
<proteinExistence type="predicted"/>
<comment type="caution">
    <text evidence="2">The sequence shown here is derived from an EMBL/GenBank/DDBJ whole genome shotgun (WGS) entry which is preliminary data.</text>
</comment>
<sequence>MIKESGYDTEREEEKSDECSSDAEVYACVQQNVHNDLMISGGKSVSEVDNSREDHSSVPFLGGGGSRGWKDTSSNYQLENFP</sequence>
<feature type="region of interest" description="Disordered" evidence="1">
    <location>
        <begin position="1"/>
        <end position="22"/>
    </location>
</feature>
<protein>
    <submittedName>
        <fullName evidence="2">Uncharacterized protein</fullName>
    </submittedName>
</protein>
<dbReference type="EMBL" id="BPLR01012911">
    <property type="protein sequence ID" value="GIY57491.1"/>
    <property type="molecule type" value="Genomic_DNA"/>
</dbReference>
<feature type="compositionally biased region" description="Basic and acidic residues" evidence="1">
    <location>
        <begin position="1"/>
        <end position="18"/>
    </location>
</feature>
<gene>
    <name evidence="2" type="ORF">CEXT_412031</name>
</gene>
<dbReference type="AlphaFoldDB" id="A0AAV4UI26"/>